<evidence type="ECO:0000313" key="9">
    <source>
        <dbReference type="Proteomes" id="UP000236731"/>
    </source>
</evidence>
<dbReference type="PROSITE" id="PS50983">
    <property type="entry name" value="FE_B12_PBP"/>
    <property type="match status" value="1"/>
</dbReference>
<dbReference type="PANTHER" id="PTHR30532:SF28">
    <property type="entry name" value="PETROBACTIN-BINDING PROTEIN YCLQ"/>
    <property type="match status" value="1"/>
</dbReference>
<dbReference type="Proteomes" id="UP000236731">
    <property type="component" value="Unassembled WGS sequence"/>
</dbReference>
<protein>
    <submittedName>
        <fullName evidence="8">Iron complex transport system substrate-binding protein</fullName>
    </submittedName>
</protein>
<dbReference type="Pfam" id="PF01497">
    <property type="entry name" value="Peripla_BP_2"/>
    <property type="match status" value="1"/>
</dbReference>
<dbReference type="GO" id="GO:0030288">
    <property type="term" value="C:outer membrane-bounded periplasmic space"/>
    <property type="evidence" value="ECO:0007669"/>
    <property type="project" value="TreeGrafter"/>
</dbReference>
<dbReference type="InterPro" id="IPR002491">
    <property type="entry name" value="ABC_transptr_periplasmic_BD"/>
</dbReference>
<name>A0A1H5YX52_9SPHI</name>
<dbReference type="Gene3D" id="3.40.50.1980">
    <property type="entry name" value="Nitrogenase molybdenum iron protein domain"/>
    <property type="match status" value="2"/>
</dbReference>
<organism evidence="8 9">
    <name type="scientific">Sphingobacterium lactis</name>
    <dbReference type="NCBI Taxonomy" id="797291"/>
    <lineage>
        <taxon>Bacteria</taxon>
        <taxon>Pseudomonadati</taxon>
        <taxon>Bacteroidota</taxon>
        <taxon>Sphingobacteriia</taxon>
        <taxon>Sphingobacteriales</taxon>
        <taxon>Sphingobacteriaceae</taxon>
        <taxon>Sphingobacterium</taxon>
    </lineage>
</organism>
<dbReference type="PANTHER" id="PTHR30532">
    <property type="entry name" value="IRON III DICITRATE-BINDING PERIPLASMIC PROTEIN"/>
    <property type="match status" value="1"/>
</dbReference>
<dbReference type="InterPro" id="IPR051313">
    <property type="entry name" value="Bact_iron-sidero_bind"/>
</dbReference>
<evidence type="ECO:0000256" key="5">
    <source>
        <dbReference type="ARBA" id="ARBA00022729"/>
    </source>
</evidence>
<keyword evidence="4" id="KW-0410">Iron transport</keyword>
<reference evidence="9" key="1">
    <citation type="submission" date="2016-10" db="EMBL/GenBank/DDBJ databases">
        <authorList>
            <person name="Varghese N."/>
            <person name="Submissions S."/>
        </authorList>
    </citation>
    <scope>NUCLEOTIDE SEQUENCE [LARGE SCALE GENOMIC DNA]</scope>
    <source>
        <strain evidence="9">DSM 22361</strain>
    </source>
</reference>
<proteinExistence type="inferred from homology"/>
<feature type="signal peptide" evidence="6">
    <location>
        <begin position="1"/>
        <end position="17"/>
    </location>
</feature>
<evidence type="ECO:0000259" key="7">
    <source>
        <dbReference type="PROSITE" id="PS50983"/>
    </source>
</evidence>
<feature type="domain" description="Fe/B12 periplasmic-binding" evidence="7">
    <location>
        <begin position="51"/>
        <end position="310"/>
    </location>
</feature>
<accession>A0A1H5YX52</accession>
<dbReference type="GO" id="GO:1901678">
    <property type="term" value="P:iron coordination entity transport"/>
    <property type="evidence" value="ECO:0007669"/>
    <property type="project" value="UniProtKB-ARBA"/>
</dbReference>
<sequence>MINKSILLGLIVSASWAATSCNQTPKETANSETITLHTSKGSVDAPKNPKNVVVFDMGTLETFQDLGLSVAGIPKDFVATQVHKYKVDANVKDAGSIIQPNLELVSSIHPDLIIISDVIASEYHKLSQIAPTLFLGTSKDDFTGSIIKNLKTIGQVYGISEQTDKKSLVIQQKISDAKKKIKDSPKKLMILMYNSGTLSSFGTESRYGFIFKDLGAKPAYRNTEKAIHGTIVSNELISKVNPDILYIIDRTLMMDGVALNRSEVENVLIQRTNAYKTNNIHYLDPNVWYISGGGTYSVNRMIDDILLGYK</sequence>
<evidence type="ECO:0000256" key="4">
    <source>
        <dbReference type="ARBA" id="ARBA00022496"/>
    </source>
</evidence>
<keyword evidence="5 6" id="KW-0732">Signal</keyword>
<evidence type="ECO:0000256" key="3">
    <source>
        <dbReference type="ARBA" id="ARBA00022448"/>
    </source>
</evidence>
<keyword evidence="4" id="KW-0406">Ion transport</keyword>
<evidence type="ECO:0000256" key="1">
    <source>
        <dbReference type="ARBA" id="ARBA00004196"/>
    </source>
</evidence>
<feature type="chain" id="PRO_5009291035" evidence="6">
    <location>
        <begin position="18"/>
        <end position="310"/>
    </location>
</feature>
<keyword evidence="9" id="KW-1185">Reference proteome</keyword>
<comment type="similarity">
    <text evidence="2">Belongs to the bacterial solute-binding protein 8 family.</text>
</comment>
<evidence type="ECO:0000313" key="8">
    <source>
        <dbReference type="EMBL" id="SEG28893.1"/>
    </source>
</evidence>
<keyword evidence="3" id="KW-0813">Transport</keyword>
<evidence type="ECO:0000256" key="2">
    <source>
        <dbReference type="ARBA" id="ARBA00008814"/>
    </source>
</evidence>
<keyword evidence="4" id="KW-0408">Iron</keyword>
<comment type="subcellular location">
    <subcellularLocation>
        <location evidence="1">Cell envelope</location>
    </subcellularLocation>
</comment>
<gene>
    <name evidence="8" type="ORF">SAMN05421877_106172</name>
</gene>
<dbReference type="PROSITE" id="PS51257">
    <property type="entry name" value="PROKAR_LIPOPROTEIN"/>
    <property type="match status" value="1"/>
</dbReference>
<dbReference type="RefSeq" id="WP_103906340.1">
    <property type="nucleotide sequence ID" value="NZ_CP049246.1"/>
</dbReference>
<dbReference type="SUPFAM" id="SSF53807">
    <property type="entry name" value="Helical backbone' metal receptor"/>
    <property type="match status" value="1"/>
</dbReference>
<evidence type="ECO:0000256" key="6">
    <source>
        <dbReference type="SAM" id="SignalP"/>
    </source>
</evidence>
<dbReference type="OrthoDB" id="63946at2"/>
<dbReference type="EMBL" id="FNUT01000006">
    <property type="protein sequence ID" value="SEG28893.1"/>
    <property type="molecule type" value="Genomic_DNA"/>
</dbReference>
<dbReference type="AlphaFoldDB" id="A0A1H5YX52"/>